<dbReference type="Pfam" id="PF00364">
    <property type="entry name" value="Biotin_lipoyl"/>
    <property type="match status" value="2"/>
</dbReference>
<name>A0A7M7IP70_NASVI</name>
<dbReference type="InterPro" id="IPR011053">
    <property type="entry name" value="Single_hybrid_motif"/>
</dbReference>
<dbReference type="PROSITE" id="PS50968">
    <property type="entry name" value="BIOTINYL_LIPOYL"/>
    <property type="match status" value="2"/>
</dbReference>
<comment type="cofactor">
    <cofactor evidence="3">
        <name>(R)-lipoate</name>
        <dbReference type="ChEBI" id="CHEBI:83088"/>
    </cofactor>
</comment>
<dbReference type="InterPro" id="IPR023213">
    <property type="entry name" value="CAT-like_dom_sf"/>
</dbReference>
<dbReference type="InterPro" id="IPR001078">
    <property type="entry name" value="2-oxoacid_DH_actylTfrase"/>
</dbReference>
<sequence length="603" mass="63260">MANMIRCGVGIFTVKHAKQVVPRVWLPARYQRLCFHTSWILDVKGKELLMPALSPTMENGIIVKWLKKEGDPITAGDAIADIQTDKAVMTLEFDDESVLAKIIVPEGNNAKVGDLIALTVEADEDWKSVEMPSGAAAPSGGAPAASASAPPPAAAASGPAAEPPAGQTNVAMPSLSPTMTTGTIVKWHKKVGDAIQAGDAVADIQTDKAVMTFEMEEEAVLAKILAPEGSQAEVGDLIAIIVEKDFDLSNIVVPTTTKQGQAPAPAPAAPASAAPAAGAPSGAKDSTPPSGQVYGLAVKRLLEEYGLSSGSIKGTGRPNRLLKEDVLAHIQSKNVQKVAPKSVSAPSGDAPKATAKGPVSSPVSAWSGGPSTFTDGAVSNIRAVIAKRLGESKSNIPHSYASIDINIDKLNEVRSKLRTENIKVSVNDFITKAVAHALLECPDVNALYQNGQIIPQHKVDVSVAVSTPTGLITPIVFNASAKGITEIANDIRTLAGKAREGKLQPQEFQGGTFTISNLGMFGIKDFSAIINPPQTAILAVGTGRELLDVSLKKSTVMTVTLSYDRRAIDEDQAADFLAVLQAMLQDPTFLAVGRAQSLRHRRE</sequence>
<dbReference type="EnsemblMetazoa" id="XM_016984104">
    <property type="protein sequence ID" value="XP_016839593"/>
    <property type="gene ID" value="LOC100117650"/>
</dbReference>
<dbReference type="PANTHER" id="PTHR23151:SF90">
    <property type="entry name" value="DIHYDROLIPOYLLYSINE-RESIDUE ACETYLTRANSFERASE COMPONENT OF PYRUVATE DEHYDROGENASE COMPLEX, MITOCHONDRIAL-RELATED"/>
    <property type="match status" value="1"/>
</dbReference>
<reference evidence="7" key="1">
    <citation type="submission" date="2021-01" db="UniProtKB">
        <authorList>
            <consortium name="EnsemblMetazoa"/>
        </authorList>
    </citation>
    <scope>IDENTIFICATION</scope>
</reference>
<dbReference type="FunFam" id="2.40.50.100:FF:000010">
    <property type="entry name" value="Acetyltransferase component of pyruvate dehydrogenase complex"/>
    <property type="match status" value="2"/>
</dbReference>
<dbReference type="InParanoid" id="A0A7M7IP70"/>
<dbReference type="Pfam" id="PF02817">
    <property type="entry name" value="E3_binding"/>
    <property type="match status" value="1"/>
</dbReference>
<dbReference type="GO" id="GO:0016746">
    <property type="term" value="F:acyltransferase activity"/>
    <property type="evidence" value="ECO:0007669"/>
    <property type="project" value="UniProtKB-KW"/>
</dbReference>
<evidence type="ECO:0000256" key="2">
    <source>
        <dbReference type="ARBA" id="ARBA00022823"/>
    </source>
</evidence>
<feature type="region of interest" description="Disordered" evidence="4">
    <location>
        <begin position="337"/>
        <end position="367"/>
    </location>
</feature>
<dbReference type="Gene3D" id="4.10.320.10">
    <property type="entry name" value="E3-binding domain"/>
    <property type="match status" value="1"/>
</dbReference>
<evidence type="ECO:0000256" key="3">
    <source>
        <dbReference type="RuleBase" id="RU003423"/>
    </source>
</evidence>
<feature type="region of interest" description="Disordered" evidence="4">
    <location>
        <begin position="257"/>
        <end position="290"/>
    </location>
</feature>
<dbReference type="InterPro" id="IPR004167">
    <property type="entry name" value="PSBD"/>
</dbReference>
<dbReference type="KEGG" id="nvi:100117650"/>
<dbReference type="InterPro" id="IPR000089">
    <property type="entry name" value="Biotin_lipoyl"/>
</dbReference>
<dbReference type="SUPFAM" id="SSF47005">
    <property type="entry name" value="Peripheral subunit-binding domain of 2-oxo acid dehydrogenase complex"/>
    <property type="match status" value="1"/>
</dbReference>
<dbReference type="InterPro" id="IPR045257">
    <property type="entry name" value="E2/Pdx1"/>
</dbReference>
<evidence type="ECO:0000313" key="8">
    <source>
        <dbReference type="Proteomes" id="UP000002358"/>
    </source>
</evidence>
<keyword evidence="8" id="KW-1185">Reference proteome</keyword>
<feature type="domain" description="Lipoyl-binding" evidence="5">
    <location>
        <begin position="45"/>
        <end position="120"/>
    </location>
</feature>
<dbReference type="AlphaFoldDB" id="A0A7M7IP70"/>
<dbReference type="Pfam" id="PF00198">
    <property type="entry name" value="2-oxoacid_dh"/>
    <property type="match status" value="1"/>
</dbReference>
<feature type="region of interest" description="Disordered" evidence="4">
    <location>
        <begin position="131"/>
        <end position="175"/>
    </location>
</feature>
<protein>
    <recommendedName>
        <fullName evidence="3">Dihydrolipoamide acetyltransferase component of pyruvate dehydrogenase complex</fullName>
        <ecNumber evidence="3">2.3.1.-</ecNumber>
    </recommendedName>
</protein>
<dbReference type="CDD" id="cd06849">
    <property type="entry name" value="lipoyl_domain"/>
    <property type="match status" value="2"/>
</dbReference>
<feature type="domain" description="Lipoyl-binding" evidence="5">
    <location>
        <begin position="167"/>
        <end position="242"/>
    </location>
</feature>
<dbReference type="PROSITE" id="PS51826">
    <property type="entry name" value="PSBD"/>
    <property type="match status" value="1"/>
</dbReference>
<dbReference type="RefSeq" id="XP_016839593.1">
    <property type="nucleotide sequence ID" value="XM_016984104.3"/>
</dbReference>
<proteinExistence type="inferred from homology"/>
<keyword evidence="3" id="KW-0012">Acyltransferase</keyword>
<dbReference type="EC" id="2.3.1.-" evidence="3"/>
<keyword evidence="2 3" id="KW-0450">Lipoyl</keyword>
<dbReference type="SUPFAM" id="SSF51230">
    <property type="entry name" value="Single hybrid motif"/>
    <property type="match status" value="2"/>
</dbReference>
<dbReference type="Gene3D" id="3.30.559.10">
    <property type="entry name" value="Chloramphenicol acetyltransferase-like domain"/>
    <property type="match status" value="1"/>
</dbReference>
<dbReference type="OrthoDB" id="537444at2759"/>
<accession>A0A7M7IP70</accession>
<dbReference type="GO" id="GO:0045254">
    <property type="term" value="C:pyruvate dehydrogenase complex"/>
    <property type="evidence" value="ECO:0007669"/>
    <property type="project" value="InterPro"/>
</dbReference>
<evidence type="ECO:0000259" key="5">
    <source>
        <dbReference type="PROSITE" id="PS50968"/>
    </source>
</evidence>
<dbReference type="SMR" id="A0A7M7IP70"/>
<evidence type="ECO:0000256" key="4">
    <source>
        <dbReference type="SAM" id="MobiDB-lite"/>
    </source>
</evidence>
<evidence type="ECO:0000259" key="6">
    <source>
        <dbReference type="PROSITE" id="PS51826"/>
    </source>
</evidence>
<dbReference type="SUPFAM" id="SSF52777">
    <property type="entry name" value="CoA-dependent acyltransferases"/>
    <property type="match status" value="1"/>
</dbReference>
<organism evidence="7 8">
    <name type="scientific">Nasonia vitripennis</name>
    <name type="common">Parasitic wasp</name>
    <dbReference type="NCBI Taxonomy" id="7425"/>
    <lineage>
        <taxon>Eukaryota</taxon>
        <taxon>Metazoa</taxon>
        <taxon>Ecdysozoa</taxon>
        <taxon>Arthropoda</taxon>
        <taxon>Hexapoda</taxon>
        <taxon>Insecta</taxon>
        <taxon>Pterygota</taxon>
        <taxon>Neoptera</taxon>
        <taxon>Endopterygota</taxon>
        <taxon>Hymenoptera</taxon>
        <taxon>Apocrita</taxon>
        <taxon>Proctotrupomorpha</taxon>
        <taxon>Chalcidoidea</taxon>
        <taxon>Pteromalidae</taxon>
        <taxon>Pteromalinae</taxon>
        <taxon>Nasonia</taxon>
    </lineage>
</organism>
<dbReference type="GO" id="GO:0006086">
    <property type="term" value="P:pyruvate decarboxylation to acetyl-CoA"/>
    <property type="evidence" value="ECO:0007669"/>
    <property type="project" value="InterPro"/>
</dbReference>
<dbReference type="GO" id="GO:0005739">
    <property type="term" value="C:mitochondrion"/>
    <property type="evidence" value="ECO:0007669"/>
    <property type="project" value="TreeGrafter"/>
</dbReference>
<dbReference type="FunCoup" id="A0A7M7IP70">
    <property type="interactions" value="1539"/>
</dbReference>
<keyword evidence="3" id="KW-0808">Transferase</keyword>
<dbReference type="GeneID" id="100117650"/>
<feature type="compositionally biased region" description="Low complexity" evidence="4">
    <location>
        <begin position="132"/>
        <end position="166"/>
    </location>
</feature>
<dbReference type="Gene3D" id="2.40.50.100">
    <property type="match status" value="2"/>
</dbReference>
<evidence type="ECO:0000313" key="7">
    <source>
        <dbReference type="EnsemblMetazoa" id="XP_016839593"/>
    </source>
</evidence>
<feature type="domain" description="Peripheral subunit-binding (PSBD)" evidence="6">
    <location>
        <begin position="293"/>
        <end position="330"/>
    </location>
</feature>
<dbReference type="Proteomes" id="UP000002358">
    <property type="component" value="Unassembled WGS sequence"/>
</dbReference>
<dbReference type="InterPro" id="IPR036625">
    <property type="entry name" value="E3-bd_dom_sf"/>
</dbReference>
<dbReference type="PANTHER" id="PTHR23151">
    <property type="entry name" value="DIHYDROLIPOAMIDE ACETYL/SUCCINYL-TRANSFERASE-RELATED"/>
    <property type="match status" value="1"/>
</dbReference>
<comment type="similarity">
    <text evidence="1 3">Belongs to the 2-oxoacid dehydrogenase family.</text>
</comment>
<evidence type="ECO:0000256" key="1">
    <source>
        <dbReference type="ARBA" id="ARBA00007317"/>
    </source>
</evidence>
<feature type="compositionally biased region" description="Low complexity" evidence="4">
    <location>
        <begin position="269"/>
        <end position="283"/>
    </location>
</feature>